<organism evidence="1 2">
    <name type="scientific">Pseudomonas veronii</name>
    <dbReference type="NCBI Taxonomy" id="76761"/>
    <lineage>
        <taxon>Bacteria</taxon>
        <taxon>Pseudomonadati</taxon>
        <taxon>Pseudomonadota</taxon>
        <taxon>Gammaproteobacteria</taxon>
        <taxon>Pseudomonadales</taxon>
        <taxon>Pseudomonadaceae</taxon>
        <taxon>Pseudomonas</taxon>
    </lineage>
</organism>
<dbReference type="PROSITE" id="PS51257">
    <property type="entry name" value="PROKAR_LIPOPROTEIN"/>
    <property type="match status" value="1"/>
</dbReference>
<dbReference type="Proteomes" id="UP000614123">
    <property type="component" value="Unassembled WGS sequence"/>
</dbReference>
<evidence type="ECO:0008006" key="3">
    <source>
        <dbReference type="Google" id="ProtNLM"/>
    </source>
</evidence>
<protein>
    <recommendedName>
        <fullName evidence="3">Lipoprotein</fullName>
    </recommendedName>
</protein>
<proteinExistence type="predicted"/>
<comment type="caution">
    <text evidence="1">The sequence shown here is derived from an EMBL/GenBank/DDBJ whole genome shotgun (WGS) entry which is preliminary data.</text>
</comment>
<gene>
    <name evidence="1" type="ORF">YA0849_15120</name>
</gene>
<keyword evidence="2" id="KW-1185">Reference proteome</keyword>
<evidence type="ECO:0000313" key="1">
    <source>
        <dbReference type="EMBL" id="MBI6650331.1"/>
    </source>
</evidence>
<reference evidence="1 2" key="1">
    <citation type="submission" date="2020-12" db="EMBL/GenBank/DDBJ databases">
        <title>Comparative genomic insights into the epidemiology and virulence of plant pathogenic Pseudomonads from Turkey.</title>
        <authorList>
            <person name="Dillon M."/>
            <person name="Ruiz-Bedoya T."/>
            <person name="Bendalovic-Torma C."/>
            <person name="Guttman K.M."/>
            <person name="Kwak H."/>
            <person name="Middleton M.A."/>
            <person name="Wang P.W."/>
            <person name="Horuz S."/>
            <person name="Aysan Y."/>
            <person name="Guttman D.S."/>
        </authorList>
    </citation>
    <scope>NUCLEOTIDE SEQUENCE [LARGE SCALE GENOMIC DNA]</scope>
    <source>
        <strain evidence="1 2">S4_EA_3a</strain>
    </source>
</reference>
<sequence length="148" mass="15808">MRSLYLPAVALLGLLAGCDADKMKDFASNNSCSLDSPAAGTTVMSNVPFEPWGWAYNVVTGTLPKDVTLQIINAKNDVVLTSPVTRAPRPDVAKALGKPDLTNSGFVAKLDISKLEAGTYSIKVIQQEGNFRYNCSSPAKFKIQANKG</sequence>
<dbReference type="RefSeq" id="WP_198717881.1">
    <property type="nucleotide sequence ID" value="NZ_CP142041.1"/>
</dbReference>
<accession>A0ABS0VFN3</accession>
<evidence type="ECO:0000313" key="2">
    <source>
        <dbReference type="Proteomes" id="UP000614123"/>
    </source>
</evidence>
<name>A0ABS0VFN3_PSEVE</name>
<dbReference type="EMBL" id="JAEILD010000073">
    <property type="protein sequence ID" value="MBI6650331.1"/>
    <property type="molecule type" value="Genomic_DNA"/>
</dbReference>